<evidence type="ECO:0000313" key="1">
    <source>
        <dbReference type="EMBL" id="MBP2295305.1"/>
    </source>
</evidence>
<name>A0ABS4SRW5_9PROT</name>
<reference evidence="1 2" key="1">
    <citation type="submission" date="2021-03" db="EMBL/GenBank/DDBJ databases">
        <title>Genomic Encyclopedia of Type Strains, Phase III (KMG-III): the genomes of soil and plant-associated and newly described type strains.</title>
        <authorList>
            <person name="Whitman W."/>
        </authorList>
    </citation>
    <scope>NUCLEOTIDE SEQUENCE [LARGE SCALE GENOMIC DNA]</scope>
    <source>
        <strain evidence="1 2">IMMIB AFH-6</strain>
    </source>
</reference>
<keyword evidence="1" id="KW-0255">Endonuclease</keyword>
<dbReference type="RefSeq" id="WP_209769755.1">
    <property type="nucleotide sequence ID" value="NZ_JAGINP010000021.1"/>
</dbReference>
<keyword evidence="1" id="KW-0378">Hydrolase</keyword>
<keyword evidence="2" id="KW-1185">Reference proteome</keyword>
<accession>A0ABS4SRW5</accession>
<protein>
    <submittedName>
        <fullName evidence="1">5-methylcytosine-specific restriction endonuclease McrA</fullName>
    </submittedName>
</protein>
<dbReference type="EMBL" id="JAGINP010000021">
    <property type="protein sequence ID" value="MBP2295305.1"/>
    <property type="molecule type" value="Genomic_DNA"/>
</dbReference>
<dbReference type="Proteomes" id="UP000781958">
    <property type="component" value="Unassembled WGS sequence"/>
</dbReference>
<dbReference type="GO" id="GO:0004519">
    <property type="term" value="F:endonuclease activity"/>
    <property type="evidence" value="ECO:0007669"/>
    <property type="project" value="UniProtKB-KW"/>
</dbReference>
<dbReference type="InterPro" id="IPR003615">
    <property type="entry name" value="HNH_nuc"/>
</dbReference>
<gene>
    <name evidence="1" type="ORF">J2851_005110</name>
</gene>
<sequence>MLKLPAGALDPLTKAHIEDLQRQVDSLARYPQRVAAAKRLWAAKTNTPAGKAAFLAIRTELKRMCFGAVRCGYCSDSMADEIEHILPKSFFPQHAFDWDNHLFACGPCNGGEKRDQYAYLDRRGVLKEVVRKRGAAVRAPGKGVHALINPRTEDPRHFLELDLMSRLPNGTYDVGSLHILPRLDLSAREWTRADYTVRTLGLNRDPLPRARRTAFRNYKARLREYVEDKATGKAQADLDTMRDGILDMDHPLVFVEMQRQQSLLPPLKALFDAAPEALSWTFGPRAPIVP</sequence>
<evidence type="ECO:0000313" key="2">
    <source>
        <dbReference type="Proteomes" id="UP000781958"/>
    </source>
</evidence>
<keyword evidence="1" id="KW-0540">Nuclease</keyword>
<dbReference type="CDD" id="cd00085">
    <property type="entry name" value="HNHc"/>
    <property type="match status" value="1"/>
</dbReference>
<organism evidence="1 2">
    <name type="scientific">Azospirillum rugosum</name>
    <dbReference type="NCBI Taxonomy" id="416170"/>
    <lineage>
        <taxon>Bacteria</taxon>
        <taxon>Pseudomonadati</taxon>
        <taxon>Pseudomonadota</taxon>
        <taxon>Alphaproteobacteria</taxon>
        <taxon>Rhodospirillales</taxon>
        <taxon>Azospirillaceae</taxon>
        <taxon>Azospirillum</taxon>
    </lineage>
</organism>
<dbReference type="Gene3D" id="1.10.30.50">
    <property type="match status" value="1"/>
</dbReference>
<comment type="caution">
    <text evidence="1">The sequence shown here is derived from an EMBL/GenBank/DDBJ whole genome shotgun (WGS) entry which is preliminary data.</text>
</comment>
<proteinExistence type="predicted"/>